<dbReference type="EC" id="2.3.2.27" evidence="3"/>
<dbReference type="PANTHER" id="PTHR45977:SF28">
    <property type="entry name" value="OS02G0674700 PROTEIN"/>
    <property type="match status" value="1"/>
</dbReference>
<comment type="catalytic activity">
    <reaction evidence="1">
        <text>S-ubiquitinyl-[E2 ubiquitin-conjugating enzyme]-L-cysteine + [acceptor protein]-L-lysine = [E2 ubiquitin-conjugating enzyme]-L-cysteine + N(6)-ubiquitinyl-[acceptor protein]-L-lysine.</text>
        <dbReference type="EC" id="2.3.2.27"/>
    </reaction>
</comment>
<dbReference type="PANTHER" id="PTHR45977">
    <property type="entry name" value="TARGET OF ERK KINASE MPK-1"/>
    <property type="match status" value="1"/>
</dbReference>
<dbReference type="GO" id="GO:0061630">
    <property type="term" value="F:ubiquitin protein ligase activity"/>
    <property type="evidence" value="ECO:0007669"/>
    <property type="project" value="UniProtKB-EC"/>
</dbReference>
<keyword evidence="10" id="KW-1133">Transmembrane helix</keyword>
<dbReference type="SMART" id="SM00184">
    <property type="entry name" value="RING"/>
    <property type="match status" value="1"/>
</dbReference>
<keyword evidence="16" id="KW-1185">Reference proteome</keyword>
<evidence type="ECO:0000256" key="2">
    <source>
        <dbReference type="ARBA" id="ARBA00004141"/>
    </source>
</evidence>
<keyword evidence="7 12" id="KW-0863">Zinc-finger</keyword>
<dbReference type="Proteomes" id="UP000499080">
    <property type="component" value="Unassembled WGS sequence"/>
</dbReference>
<dbReference type="InterPro" id="IPR013083">
    <property type="entry name" value="Znf_RING/FYVE/PHD"/>
</dbReference>
<evidence type="ECO:0000256" key="1">
    <source>
        <dbReference type="ARBA" id="ARBA00000900"/>
    </source>
</evidence>
<evidence type="ECO:0000256" key="11">
    <source>
        <dbReference type="ARBA" id="ARBA00023136"/>
    </source>
</evidence>
<comment type="caution">
    <text evidence="15">The sequence shown here is derived from an EMBL/GenBank/DDBJ whole genome shotgun (WGS) entry which is preliminary data.</text>
</comment>
<evidence type="ECO:0000256" key="12">
    <source>
        <dbReference type="PROSITE-ProRule" id="PRU00175"/>
    </source>
</evidence>
<keyword evidence="5" id="KW-0812">Transmembrane</keyword>
<feature type="compositionally biased region" description="Low complexity" evidence="13">
    <location>
        <begin position="35"/>
        <end position="49"/>
    </location>
</feature>
<dbReference type="GO" id="GO:0006511">
    <property type="term" value="P:ubiquitin-dependent protein catabolic process"/>
    <property type="evidence" value="ECO:0007669"/>
    <property type="project" value="TreeGrafter"/>
</dbReference>
<evidence type="ECO:0000256" key="7">
    <source>
        <dbReference type="ARBA" id="ARBA00022771"/>
    </source>
</evidence>
<keyword evidence="9" id="KW-0862">Zinc</keyword>
<sequence length="123" mass="14452">MENIRKRKRSPDPTDEWRDRRASSSAETGTDPDAQSVTVQEQSTSVVDQHPTVDTAEEFECPICLGAAKRKGNTKHLRCSHEFHQSCIDKWLHNNRSCPLCRAPVPRSRPRRFDRYRRRFQFR</sequence>
<dbReference type="GO" id="GO:0016567">
    <property type="term" value="P:protein ubiquitination"/>
    <property type="evidence" value="ECO:0007669"/>
    <property type="project" value="TreeGrafter"/>
</dbReference>
<dbReference type="EMBL" id="BGPR01086867">
    <property type="protein sequence ID" value="GBM05020.1"/>
    <property type="molecule type" value="Genomic_DNA"/>
</dbReference>
<keyword evidence="8" id="KW-0833">Ubl conjugation pathway</keyword>
<comment type="subcellular location">
    <subcellularLocation>
        <location evidence="2">Membrane</location>
        <topology evidence="2">Multi-pass membrane protein</topology>
    </subcellularLocation>
</comment>
<organism evidence="15 16">
    <name type="scientific">Araneus ventricosus</name>
    <name type="common">Orbweaver spider</name>
    <name type="synonym">Epeira ventricosa</name>
    <dbReference type="NCBI Taxonomy" id="182803"/>
    <lineage>
        <taxon>Eukaryota</taxon>
        <taxon>Metazoa</taxon>
        <taxon>Ecdysozoa</taxon>
        <taxon>Arthropoda</taxon>
        <taxon>Chelicerata</taxon>
        <taxon>Arachnida</taxon>
        <taxon>Araneae</taxon>
        <taxon>Araneomorphae</taxon>
        <taxon>Entelegynae</taxon>
        <taxon>Araneoidea</taxon>
        <taxon>Araneidae</taxon>
        <taxon>Araneus</taxon>
    </lineage>
</organism>
<keyword evidence="11" id="KW-0472">Membrane</keyword>
<evidence type="ECO:0000259" key="14">
    <source>
        <dbReference type="PROSITE" id="PS50089"/>
    </source>
</evidence>
<accession>A0A4Y2CKV4</accession>
<dbReference type="Pfam" id="PF13639">
    <property type="entry name" value="zf-RING_2"/>
    <property type="match status" value="1"/>
</dbReference>
<dbReference type="Gene3D" id="3.30.40.10">
    <property type="entry name" value="Zinc/RING finger domain, C3HC4 (zinc finger)"/>
    <property type="match status" value="1"/>
</dbReference>
<dbReference type="AlphaFoldDB" id="A0A4Y2CKV4"/>
<feature type="region of interest" description="Disordered" evidence="13">
    <location>
        <begin position="1"/>
        <end position="52"/>
    </location>
</feature>
<feature type="compositionally biased region" description="Basic and acidic residues" evidence="13">
    <location>
        <begin position="10"/>
        <end position="22"/>
    </location>
</feature>
<evidence type="ECO:0000256" key="5">
    <source>
        <dbReference type="ARBA" id="ARBA00022692"/>
    </source>
</evidence>
<evidence type="ECO:0000256" key="6">
    <source>
        <dbReference type="ARBA" id="ARBA00022723"/>
    </source>
</evidence>
<evidence type="ECO:0000256" key="9">
    <source>
        <dbReference type="ARBA" id="ARBA00022833"/>
    </source>
</evidence>
<keyword evidence="6" id="KW-0479">Metal-binding</keyword>
<keyword evidence="4" id="KW-0808">Transferase</keyword>
<reference evidence="15 16" key="1">
    <citation type="journal article" date="2019" name="Sci. Rep.">
        <title>Orb-weaving spider Araneus ventricosus genome elucidates the spidroin gene catalogue.</title>
        <authorList>
            <person name="Kono N."/>
            <person name="Nakamura H."/>
            <person name="Ohtoshi R."/>
            <person name="Moran D.A.P."/>
            <person name="Shinohara A."/>
            <person name="Yoshida Y."/>
            <person name="Fujiwara M."/>
            <person name="Mori M."/>
            <person name="Tomita M."/>
            <person name="Arakawa K."/>
        </authorList>
    </citation>
    <scope>NUCLEOTIDE SEQUENCE [LARGE SCALE GENOMIC DNA]</scope>
</reference>
<feature type="domain" description="RING-type" evidence="14">
    <location>
        <begin position="61"/>
        <end position="102"/>
    </location>
</feature>
<dbReference type="OrthoDB" id="1714475at2759"/>
<evidence type="ECO:0000256" key="10">
    <source>
        <dbReference type="ARBA" id="ARBA00022989"/>
    </source>
</evidence>
<dbReference type="InterPro" id="IPR001841">
    <property type="entry name" value="Znf_RING"/>
</dbReference>
<evidence type="ECO:0000313" key="16">
    <source>
        <dbReference type="Proteomes" id="UP000499080"/>
    </source>
</evidence>
<dbReference type="GO" id="GO:0008270">
    <property type="term" value="F:zinc ion binding"/>
    <property type="evidence" value="ECO:0007669"/>
    <property type="project" value="UniProtKB-KW"/>
</dbReference>
<evidence type="ECO:0000256" key="3">
    <source>
        <dbReference type="ARBA" id="ARBA00012483"/>
    </source>
</evidence>
<gene>
    <name evidence="15" type="ORF">AVEN_87527_1</name>
</gene>
<evidence type="ECO:0000256" key="4">
    <source>
        <dbReference type="ARBA" id="ARBA00022679"/>
    </source>
</evidence>
<evidence type="ECO:0000256" key="8">
    <source>
        <dbReference type="ARBA" id="ARBA00022786"/>
    </source>
</evidence>
<name>A0A4Y2CKV4_ARAVE</name>
<dbReference type="PROSITE" id="PS50089">
    <property type="entry name" value="ZF_RING_2"/>
    <property type="match status" value="1"/>
</dbReference>
<proteinExistence type="predicted"/>
<evidence type="ECO:0000256" key="13">
    <source>
        <dbReference type="SAM" id="MobiDB-lite"/>
    </source>
</evidence>
<evidence type="ECO:0000313" key="15">
    <source>
        <dbReference type="EMBL" id="GBM05020.1"/>
    </source>
</evidence>
<dbReference type="SUPFAM" id="SSF57850">
    <property type="entry name" value="RING/U-box"/>
    <property type="match status" value="1"/>
</dbReference>
<protein>
    <recommendedName>
        <fullName evidence="3">RING-type E3 ubiquitin transferase</fullName>
        <ecNumber evidence="3">2.3.2.27</ecNumber>
    </recommendedName>
</protein>
<dbReference type="GO" id="GO:0016020">
    <property type="term" value="C:membrane"/>
    <property type="evidence" value="ECO:0007669"/>
    <property type="project" value="UniProtKB-SubCell"/>
</dbReference>